<keyword evidence="3" id="KW-1185">Reference proteome</keyword>
<evidence type="ECO:0000313" key="2">
    <source>
        <dbReference type="EMBL" id="PON56932.1"/>
    </source>
</evidence>
<evidence type="ECO:0000313" key="3">
    <source>
        <dbReference type="Proteomes" id="UP000237105"/>
    </source>
</evidence>
<feature type="region of interest" description="Disordered" evidence="1">
    <location>
        <begin position="1"/>
        <end position="21"/>
    </location>
</feature>
<dbReference type="OrthoDB" id="1934635at2759"/>
<dbReference type="AlphaFoldDB" id="A0A2P5C798"/>
<evidence type="ECO:0000256" key="1">
    <source>
        <dbReference type="SAM" id="MobiDB-lite"/>
    </source>
</evidence>
<name>A0A2P5C798_PARAD</name>
<protein>
    <submittedName>
        <fullName evidence="2">Uncharacterized protein</fullName>
    </submittedName>
</protein>
<comment type="caution">
    <text evidence="2">The sequence shown here is derived from an EMBL/GenBank/DDBJ whole genome shotgun (WGS) entry which is preliminary data.</text>
</comment>
<dbReference type="Proteomes" id="UP000237105">
    <property type="component" value="Unassembled WGS sequence"/>
</dbReference>
<dbReference type="EMBL" id="JXTB01000165">
    <property type="protein sequence ID" value="PON56932.1"/>
    <property type="molecule type" value="Genomic_DNA"/>
</dbReference>
<proteinExistence type="predicted"/>
<sequence>MSNISPKSSSTTHPKGTKHHLSSLLSIPTGPFHIGTSSASSLIVDAYLNTDNATDPTLSHPTYQNRQPHYQAPRHTYADDPVRKVTLDAPELDGRLDPFAFLHWLDQINKYFDWYSMTKAQRISMARIKLVDDAKYFWKIVVRNVDLRCRLSILTWDEMRDVLKTKYAPPYYMNKLLN</sequence>
<gene>
    <name evidence="2" type="ORF">PanWU01x14_177980</name>
</gene>
<reference evidence="3" key="1">
    <citation type="submission" date="2016-06" db="EMBL/GenBank/DDBJ databases">
        <title>Parallel loss of symbiosis genes in relatives of nitrogen-fixing non-legume Parasponia.</title>
        <authorList>
            <person name="Van Velzen R."/>
            <person name="Holmer R."/>
            <person name="Bu F."/>
            <person name="Rutten L."/>
            <person name="Van Zeijl A."/>
            <person name="Liu W."/>
            <person name="Santuari L."/>
            <person name="Cao Q."/>
            <person name="Sharma T."/>
            <person name="Shen D."/>
            <person name="Roswanjaya Y."/>
            <person name="Wardhani T."/>
            <person name="Kalhor M.S."/>
            <person name="Jansen J."/>
            <person name="Van den Hoogen J."/>
            <person name="Gungor B."/>
            <person name="Hartog M."/>
            <person name="Hontelez J."/>
            <person name="Verver J."/>
            <person name="Yang W.-C."/>
            <person name="Schijlen E."/>
            <person name="Repin R."/>
            <person name="Schilthuizen M."/>
            <person name="Schranz E."/>
            <person name="Heidstra R."/>
            <person name="Miyata K."/>
            <person name="Fedorova E."/>
            <person name="Kohlen W."/>
            <person name="Bisseling T."/>
            <person name="Smit S."/>
            <person name="Geurts R."/>
        </authorList>
    </citation>
    <scope>NUCLEOTIDE SEQUENCE [LARGE SCALE GENOMIC DNA]</scope>
    <source>
        <strain evidence="3">cv. WU1-14</strain>
    </source>
</reference>
<accession>A0A2P5C798</accession>
<organism evidence="2 3">
    <name type="scientific">Parasponia andersonii</name>
    <name type="common">Sponia andersonii</name>
    <dbReference type="NCBI Taxonomy" id="3476"/>
    <lineage>
        <taxon>Eukaryota</taxon>
        <taxon>Viridiplantae</taxon>
        <taxon>Streptophyta</taxon>
        <taxon>Embryophyta</taxon>
        <taxon>Tracheophyta</taxon>
        <taxon>Spermatophyta</taxon>
        <taxon>Magnoliopsida</taxon>
        <taxon>eudicotyledons</taxon>
        <taxon>Gunneridae</taxon>
        <taxon>Pentapetalae</taxon>
        <taxon>rosids</taxon>
        <taxon>fabids</taxon>
        <taxon>Rosales</taxon>
        <taxon>Cannabaceae</taxon>
        <taxon>Parasponia</taxon>
    </lineage>
</organism>
<feature type="compositionally biased region" description="Polar residues" evidence="1">
    <location>
        <begin position="1"/>
        <end position="14"/>
    </location>
</feature>